<dbReference type="InterPro" id="IPR050093">
    <property type="entry name" value="ABC_SmlMolc_Importer"/>
</dbReference>
<proteinExistence type="predicted"/>
<dbReference type="Gene3D" id="3.40.50.300">
    <property type="entry name" value="P-loop containing nucleotide triphosphate hydrolases"/>
    <property type="match status" value="1"/>
</dbReference>
<sequence>MLKVHIDSFGYKDQNILEDISFTVAKGEHLALMGESGSGKSTLLKIIYGLLHVENGSIFWGETEALGPNFNLVPGEPYMKYLAQDFDLMPFITVEENIGQFLSVFERETHQQRIDELLKLIEMEDHAKTKVQFLSGGQQQRVALARVLAQEPEVLLLDEPFGHIDNFKRNSLRRNLFLYLKEKNITVLTASHDPNDVLPFAKRTLILEKGRIIADQKTKKLYNTPPNYYTASLFGEVNQVPIKLLKSYAEIDRSILIYPHEFQISKSSGLRVETQRSFFKGSHYLNEGKTEDGTTLFFNSDKKQILGKTIFLNVSLKTINKRLRIGQTAST</sequence>
<evidence type="ECO:0000313" key="6">
    <source>
        <dbReference type="Proteomes" id="UP000468707"/>
    </source>
</evidence>
<dbReference type="Pfam" id="PF00005">
    <property type="entry name" value="ABC_tran"/>
    <property type="match status" value="1"/>
</dbReference>
<dbReference type="PROSITE" id="PS50893">
    <property type="entry name" value="ABC_TRANSPORTER_2"/>
    <property type="match status" value="1"/>
</dbReference>
<feature type="domain" description="ABC transporter" evidence="4">
    <location>
        <begin position="2"/>
        <end position="234"/>
    </location>
</feature>
<evidence type="ECO:0000259" key="4">
    <source>
        <dbReference type="PROSITE" id="PS50893"/>
    </source>
</evidence>
<evidence type="ECO:0000313" key="5">
    <source>
        <dbReference type="EMBL" id="NDV42011.1"/>
    </source>
</evidence>
<dbReference type="RefSeq" id="WP_163632371.1">
    <property type="nucleotide sequence ID" value="NZ_JAAAMI010000001.1"/>
</dbReference>
<dbReference type="InterPro" id="IPR003593">
    <property type="entry name" value="AAA+_ATPase"/>
</dbReference>
<dbReference type="SUPFAM" id="SSF52540">
    <property type="entry name" value="P-loop containing nucleoside triphosphate hydrolases"/>
    <property type="match status" value="1"/>
</dbReference>
<organism evidence="5 6">
    <name type="scientific">Flagellimonas sediminis</name>
    <dbReference type="NCBI Taxonomy" id="2696468"/>
    <lineage>
        <taxon>Bacteria</taxon>
        <taxon>Pseudomonadati</taxon>
        <taxon>Bacteroidota</taxon>
        <taxon>Flavobacteriia</taxon>
        <taxon>Flavobacteriales</taxon>
        <taxon>Flavobacteriaceae</taxon>
        <taxon>Flagellimonas</taxon>
    </lineage>
</organism>
<dbReference type="GO" id="GO:0005524">
    <property type="term" value="F:ATP binding"/>
    <property type="evidence" value="ECO:0007669"/>
    <property type="project" value="UniProtKB-KW"/>
</dbReference>
<evidence type="ECO:0000256" key="3">
    <source>
        <dbReference type="ARBA" id="ARBA00022840"/>
    </source>
</evidence>
<dbReference type="EMBL" id="JAAAMI010000001">
    <property type="protein sequence ID" value="NDV42011.1"/>
    <property type="molecule type" value="Genomic_DNA"/>
</dbReference>
<evidence type="ECO:0000256" key="1">
    <source>
        <dbReference type="ARBA" id="ARBA00022448"/>
    </source>
</evidence>
<dbReference type="SMART" id="SM00382">
    <property type="entry name" value="AAA"/>
    <property type="match status" value="1"/>
</dbReference>
<dbReference type="InterPro" id="IPR003439">
    <property type="entry name" value="ABC_transporter-like_ATP-bd"/>
</dbReference>
<gene>
    <name evidence="5" type="ORF">GTK07_01625</name>
</gene>
<keyword evidence="3 5" id="KW-0067">ATP-binding</keyword>
<reference evidence="5 6" key="1">
    <citation type="submission" date="2020-01" db="EMBL/GenBank/DDBJ databases">
        <title>Muricauda sediminis sp.nov. 40Bstr401.</title>
        <authorList>
            <person name="Xue Z."/>
            <person name="Zhu S."/>
            <person name="Ren N."/>
            <person name="Chen T."/>
            <person name="Chen X."/>
            <person name="Chen J."/>
            <person name="Yang J."/>
        </authorList>
    </citation>
    <scope>NUCLEOTIDE SEQUENCE [LARGE SCALE GENOMIC DNA]</scope>
    <source>
        <strain evidence="5 6">40Bstr401</strain>
    </source>
</reference>
<dbReference type="InterPro" id="IPR027417">
    <property type="entry name" value="P-loop_NTPase"/>
</dbReference>
<dbReference type="PROSITE" id="PS00211">
    <property type="entry name" value="ABC_TRANSPORTER_1"/>
    <property type="match status" value="1"/>
</dbReference>
<dbReference type="GO" id="GO:0016887">
    <property type="term" value="F:ATP hydrolysis activity"/>
    <property type="evidence" value="ECO:0007669"/>
    <property type="project" value="InterPro"/>
</dbReference>
<keyword evidence="2" id="KW-0547">Nucleotide-binding</keyword>
<accession>A0A6I5KX45</accession>
<dbReference type="InterPro" id="IPR017871">
    <property type="entry name" value="ABC_transporter-like_CS"/>
</dbReference>
<name>A0A6I5KX45_9FLAO</name>
<comment type="caution">
    <text evidence="5">The sequence shown here is derived from an EMBL/GenBank/DDBJ whole genome shotgun (WGS) entry which is preliminary data.</text>
</comment>
<keyword evidence="6" id="KW-1185">Reference proteome</keyword>
<keyword evidence="1" id="KW-0813">Transport</keyword>
<dbReference type="PANTHER" id="PTHR42781:SF4">
    <property type="entry name" value="SPERMIDINE_PUTRESCINE IMPORT ATP-BINDING PROTEIN POTA"/>
    <property type="match status" value="1"/>
</dbReference>
<evidence type="ECO:0000256" key="2">
    <source>
        <dbReference type="ARBA" id="ARBA00022741"/>
    </source>
</evidence>
<dbReference type="Proteomes" id="UP000468707">
    <property type="component" value="Unassembled WGS sequence"/>
</dbReference>
<dbReference type="AlphaFoldDB" id="A0A6I5KX45"/>
<dbReference type="PANTHER" id="PTHR42781">
    <property type="entry name" value="SPERMIDINE/PUTRESCINE IMPORT ATP-BINDING PROTEIN POTA"/>
    <property type="match status" value="1"/>
</dbReference>
<protein>
    <submittedName>
        <fullName evidence="5">ATP-binding cassette domain-containing protein</fullName>
    </submittedName>
</protein>